<feature type="coiled-coil region" evidence="1">
    <location>
        <begin position="338"/>
        <end position="385"/>
    </location>
</feature>
<comment type="caution">
    <text evidence="3">The sequence shown here is derived from an EMBL/GenBank/DDBJ whole genome shotgun (WGS) entry which is preliminary data.</text>
</comment>
<keyword evidence="1" id="KW-0175">Coiled coil</keyword>
<dbReference type="GO" id="GO:0007131">
    <property type="term" value="P:reciprocal meiotic recombination"/>
    <property type="evidence" value="ECO:0007669"/>
    <property type="project" value="TreeGrafter"/>
</dbReference>
<feature type="region of interest" description="Disordered" evidence="2">
    <location>
        <begin position="159"/>
        <end position="182"/>
    </location>
</feature>
<evidence type="ECO:0000313" key="4">
    <source>
        <dbReference type="Proteomes" id="UP000821866"/>
    </source>
</evidence>
<evidence type="ECO:0000313" key="3">
    <source>
        <dbReference type="EMBL" id="KAH8039245.1"/>
    </source>
</evidence>
<feature type="compositionally biased region" description="Polar residues" evidence="2">
    <location>
        <begin position="283"/>
        <end position="302"/>
    </location>
</feature>
<sequence length="407" mass="45315">MCVSALPTFDCDDEGFNICFLRWASANHYTSVDKASPDLNTRERDVHDDYLSPSTTVELLFQACISLKLPVCVQVTALEYLDRFFVQHVRDLRAQSADGSHGCTNVSWDSVMDRVKDQAVLRMFSCIQIASKLFSSVKKGREDKRCLLALVANDGPIPVANDGDANTAPKAPLLSTPPGRSGTEEEYAAIDILLQHVADLAAEYSYRPPRSAVRKHRAKNTPASESETASESASGSTAKRVRPTAQASWDDRHIAALECYAAESAAETSNQSEPELTLGTANEASHTPATSADGPSQATYNRTPLRAGRSQNEATLAFLEARYNQDLEMRLLSYQIDKRKLDLKIRQHEDKMKLLHQQHADNVRLREAEMEMRRMEMVAILEERRANAAYQASQLQLIKELIEGKKE</sequence>
<dbReference type="EMBL" id="JABSTU010000001">
    <property type="protein sequence ID" value="KAH8039245.1"/>
    <property type="molecule type" value="Genomic_DNA"/>
</dbReference>
<dbReference type="PANTHER" id="PTHR21615:SF2">
    <property type="entry name" value="CYCLIN N-TERMINAL DOMAIN-CONTAINING PROTEIN 1"/>
    <property type="match status" value="1"/>
</dbReference>
<dbReference type="VEuPathDB" id="VectorBase:LOC119176741"/>
<reference evidence="3" key="1">
    <citation type="journal article" date="2020" name="Cell">
        <title>Large-Scale Comparative Analyses of Tick Genomes Elucidate Their Genetic Diversity and Vector Capacities.</title>
        <authorList>
            <consortium name="Tick Genome and Microbiome Consortium (TIGMIC)"/>
            <person name="Jia N."/>
            <person name="Wang J."/>
            <person name="Shi W."/>
            <person name="Du L."/>
            <person name="Sun Y."/>
            <person name="Zhan W."/>
            <person name="Jiang J.F."/>
            <person name="Wang Q."/>
            <person name="Zhang B."/>
            <person name="Ji P."/>
            <person name="Bell-Sakyi L."/>
            <person name="Cui X.M."/>
            <person name="Yuan T.T."/>
            <person name="Jiang B.G."/>
            <person name="Yang W.F."/>
            <person name="Lam T.T."/>
            <person name="Chang Q.C."/>
            <person name="Ding S.J."/>
            <person name="Wang X.J."/>
            <person name="Zhu J.G."/>
            <person name="Ruan X.D."/>
            <person name="Zhao L."/>
            <person name="Wei J.T."/>
            <person name="Ye R.Z."/>
            <person name="Que T.C."/>
            <person name="Du C.H."/>
            <person name="Zhou Y.H."/>
            <person name="Cheng J.X."/>
            <person name="Dai P.F."/>
            <person name="Guo W.B."/>
            <person name="Han X.H."/>
            <person name="Huang E.J."/>
            <person name="Li L.F."/>
            <person name="Wei W."/>
            <person name="Gao Y.C."/>
            <person name="Liu J.Z."/>
            <person name="Shao H.Z."/>
            <person name="Wang X."/>
            <person name="Wang C.C."/>
            <person name="Yang T.C."/>
            <person name="Huo Q.B."/>
            <person name="Li W."/>
            <person name="Chen H.Y."/>
            <person name="Chen S.E."/>
            <person name="Zhou L.G."/>
            <person name="Ni X.B."/>
            <person name="Tian J.H."/>
            <person name="Sheng Y."/>
            <person name="Liu T."/>
            <person name="Pan Y.S."/>
            <person name="Xia L.Y."/>
            <person name="Li J."/>
            <person name="Zhao F."/>
            <person name="Cao W.C."/>
        </authorList>
    </citation>
    <scope>NUCLEOTIDE SEQUENCE</scope>
    <source>
        <strain evidence="3">Rmic-2018</strain>
    </source>
</reference>
<dbReference type="VEuPathDB" id="VectorBase:LOC119161661"/>
<dbReference type="AlphaFoldDB" id="A0A9J6EYJ2"/>
<protein>
    <submittedName>
        <fullName evidence="3">Uncharacterized protein</fullName>
    </submittedName>
</protein>
<keyword evidence="4" id="KW-1185">Reference proteome</keyword>
<dbReference type="Proteomes" id="UP000821866">
    <property type="component" value="Chromosome 1"/>
</dbReference>
<gene>
    <name evidence="3" type="ORF">HPB51_005491</name>
</gene>
<accession>A0A9J6EYJ2</accession>
<organism evidence="3 4">
    <name type="scientific">Rhipicephalus microplus</name>
    <name type="common">Cattle tick</name>
    <name type="synonym">Boophilus microplus</name>
    <dbReference type="NCBI Taxonomy" id="6941"/>
    <lineage>
        <taxon>Eukaryota</taxon>
        <taxon>Metazoa</taxon>
        <taxon>Ecdysozoa</taxon>
        <taxon>Arthropoda</taxon>
        <taxon>Chelicerata</taxon>
        <taxon>Arachnida</taxon>
        <taxon>Acari</taxon>
        <taxon>Parasitiformes</taxon>
        <taxon>Ixodida</taxon>
        <taxon>Ixodoidea</taxon>
        <taxon>Ixodidae</taxon>
        <taxon>Rhipicephalinae</taxon>
        <taxon>Rhipicephalus</taxon>
        <taxon>Boophilus</taxon>
    </lineage>
</organism>
<feature type="compositionally biased region" description="Low complexity" evidence="2">
    <location>
        <begin position="221"/>
        <end position="238"/>
    </location>
</feature>
<dbReference type="GO" id="GO:0035861">
    <property type="term" value="C:site of double-strand break"/>
    <property type="evidence" value="ECO:0007669"/>
    <property type="project" value="TreeGrafter"/>
</dbReference>
<evidence type="ECO:0000256" key="2">
    <source>
        <dbReference type="SAM" id="MobiDB-lite"/>
    </source>
</evidence>
<feature type="region of interest" description="Disordered" evidence="2">
    <location>
        <begin position="283"/>
        <end position="308"/>
    </location>
</feature>
<reference evidence="3" key="2">
    <citation type="submission" date="2021-09" db="EMBL/GenBank/DDBJ databases">
        <authorList>
            <person name="Jia N."/>
            <person name="Wang J."/>
            <person name="Shi W."/>
            <person name="Du L."/>
            <person name="Sun Y."/>
            <person name="Zhan W."/>
            <person name="Jiang J."/>
            <person name="Wang Q."/>
            <person name="Zhang B."/>
            <person name="Ji P."/>
            <person name="Sakyi L.B."/>
            <person name="Cui X."/>
            <person name="Yuan T."/>
            <person name="Jiang B."/>
            <person name="Yang W."/>
            <person name="Lam T.T.-Y."/>
            <person name="Chang Q."/>
            <person name="Ding S."/>
            <person name="Wang X."/>
            <person name="Zhu J."/>
            <person name="Ruan X."/>
            <person name="Zhao L."/>
            <person name="Wei J."/>
            <person name="Que T."/>
            <person name="Du C."/>
            <person name="Cheng J."/>
            <person name="Dai P."/>
            <person name="Han X."/>
            <person name="Huang E."/>
            <person name="Gao Y."/>
            <person name="Liu J."/>
            <person name="Shao H."/>
            <person name="Ye R."/>
            <person name="Li L."/>
            <person name="Wei W."/>
            <person name="Wang X."/>
            <person name="Wang C."/>
            <person name="Huo Q."/>
            <person name="Li W."/>
            <person name="Guo W."/>
            <person name="Chen H."/>
            <person name="Chen S."/>
            <person name="Zhou L."/>
            <person name="Zhou L."/>
            <person name="Ni X."/>
            <person name="Tian J."/>
            <person name="Zhou Y."/>
            <person name="Sheng Y."/>
            <person name="Liu T."/>
            <person name="Pan Y."/>
            <person name="Xia L."/>
            <person name="Li J."/>
            <person name="Zhao F."/>
            <person name="Cao W."/>
        </authorList>
    </citation>
    <scope>NUCLEOTIDE SEQUENCE</scope>
    <source>
        <strain evidence="3">Rmic-2018</strain>
        <tissue evidence="3">Larvae</tissue>
    </source>
</reference>
<name>A0A9J6EYJ2_RHIMP</name>
<evidence type="ECO:0000256" key="1">
    <source>
        <dbReference type="SAM" id="Coils"/>
    </source>
</evidence>
<proteinExistence type="predicted"/>
<feature type="region of interest" description="Disordered" evidence="2">
    <location>
        <begin position="209"/>
        <end position="247"/>
    </location>
</feature>
<dbReference type="PANTHER" id="PTHR21615">
    <property type="entry name" value="CYCLIN N-TERMINAL DOMAIN-CONTAINING PROTEIN 1"/>
    <property type="match status" value="1"/>
</dbReference>